<dbReference type="PANTHER" id="PTHR23542:SF1">
    <property type="entry name" value="MAJOR FACILITATOR SUPERFAMILY (MFS) PROFILE DOMAIN-CONTAINING PROTEIN"/>
    <property type="match status" value="1"/>
</dbReference>
<dbReference type="PANTHER" id="PTHR23542">
    <property type="match status" value="1"/>
</dbReference>
<keyword evidence="2" id="KW-0812">Transmembrane</keyword>
<dbReference type="EMBL" id="FAOZ01000028">
    <property type="protein sequence ID" value="CUU59526.1"/>
    <property type="molecule type" value="Genomic_DNA"/>
</dbReference>
<feature type="transmembrane region" description="Helical" evidence="2">
    <location>
        <begin position="280"/>
        <end position="300"/>
    </location>
</feature>
<proteinExistence type="predicted"/>
<dbReference type="Gene3D" id="1.20.1250.20">
    <property type="entry name" value="MFS general substrate transporter like domains"/>
    <property type="match status" value="1"/>
</dbReference>
<dbReference type="InterPro" id="IPR036259">
    <property type="entry name" value="MFS_trans_sf"/>
</dbReference>
<sequence length="427" mass="42962">MTTAYHRALATPGAVRFVPAAFIGRLPIAMISVGTVLFVQARTDSYGLGGAVAATSAVGEALLAPRLGRALDRFGQARVLLACLVCHLAAMATLIATVAAGAPHPVWFTAALVAGGSLPPVAACSRARWSARLSGDELLGTALALESALDELVFVLGPVLVTMLAVLVTPAAGLIAAMVFLTAGTTALVFLRDTDPGPRDAEITTRPRMLRDPGTRTVLVVFFCIGLAFGGVDVSMVAFAREEGLAAVGGLLVGLFAGGSALSGLVYGARDHSRPLPDRFLRAATFMAFGMTLPLAGVALPLMIPLALLAGATSSPTLITGNALVERLVDAQARTEGFTWLTMAVVSGLAAGTPVAGMLVDSGGAHHGLLVTAVAGLTIGIAALLGRRAIASRHGSAASRPGVGSTQPAATALDGGGAAPARATTAL</sequence>
<keyword evidence="2" id="KW-1133">Transmembrane helix</keyword>
<feature type="transmembrane region" description="Helical" evidence="2">
    <location>
        <begin position="20"/>
        <end position="40"/>
    </location>
</feature>
<dbReference type="GO" id="GO:0022857">
    <property type="term" value="F:transmembrane transporter activity"/>
    <property type="evidence" value="ECO:0007669"/>
    <property type="project" value="InterPro"/>
</dbReference>
<dbReference type="SUPFAM" id="SSF103473">
    <property type="entry name" value="MFS general substrate transporter"/>
    <property type="match status" value="1"/>
</dbReference>
<organism evidence="3 4">
    <name type="scientific">Parafrankia irregularis</name>
    <dbReference type="NCBI Taxonomy" id="795642"/>
    <lineage>
        <taxon>Bacteria</taxon>
        <taxon>Bacillati</taxon>
        <taxon>Actinomycetota</taxon>
        <taxon>Actinomycetes</taxon>
        <taxon>Frankiales</taxon>
        <taxon>Frankiaceae</taxon>
        <taxon>Parafrankia</taxon>
    </lineage>
</organism>
<dbReference type="Pfam" id="PF07690">
    <property type="entry name" value="MFS_1"/>
    <property type="match status" value="1"/>
</dbReference>
<feature type="transmembrane region" description="Helical" evidence="2">
    <location>
        <begin position="337"/>
        <end position="359"/>
    </location>
</feature>
<evidence type="ECO:0000256" key="1">
    <source>
        <dbReference type="SAM" id="MobiDB-lite"/>
    </source>
</evidence>
<keyword evidence="2" id="KW-0472">Membrane</keyword>
<evidence type="ECO:0000256" key="2">
    <source>
        <dbReference type="SAM" id="Phobius"/>
    </source>
</evidence>
<feature type="transmembrane region" description="Helical" evidence="2">
    <location>
        <begin position="46"/>
        <end position="67"/>
    </location>
</feature>
<name>A0A0S4QY88_9ACTN</name>
<feature type="transmembrane region" description="Helical" evidence="2">
    <location>
        <begin position="245"/>
        <end position="268"/>
    </location>
</feature>
<dbReference type="RefSeq" id="WP_091283652.1">
    <property type="nucleotide sequence ID" value="NZ_FAOZ01000028.1"/>
</dbReference>
<evidence type="ECO:0000313" key="3">
    <source>
        <dbReference type="EMBL" id="CUU59526.1"/>
    </source>
</evidence>
<feature type="transmembrane region" description="Helical" evidence="2">
    <location>
        <begin position="365"/>
        <end position="385"/>
    </location>
</feature>
<feature type="transmembrane region" description="Helical" evidence="2">
    <location>
        <begin position="306"/>
        <end position="325"/>
    </location>
</feature>
<dbReference type="AlphaFoldDB" id="A0A0S4QY88"/>
<keyword evidence="4" id="KW-1185">Reference proteome</keyword>
<dbReference type="Proteomes" id="UP000198802">
    <property type="component" value="Unassembled WGS sequence"/>
</dbReference>
<feature type="transmembrane region" description="Helical" evidence="2">
    <location>
        <begin position="79"/>
        <end position="100"/>
    </location>
</feature>
<feature type="transmembrane region" description="Helical" evidence="2">
    <location>
        <begin position="218"/>
        <end position="239"/>
    </location>
</feature>
<accession>A0A0S4QY88</accession>
<evidence type="ECO:0000313" key="4">
    <source>
        <dbReference type="Proteomes" id="UP000198802"/>
    </source>
</evidence>
<protein>
    <submittedName>
        <fullName evidence="3">Predicted arabinose efflux permease, MFS family</fullName>
    </submittedName>
</protein>
<feature type="region of interest" description="Disordered" evidence="1">
    <location>
        <begin position="396"/>
        <end position="427"/>
    </location>
</feature>
<gene>
    <name evidence="3" type="ORF">Ga0074812_12898</name>
</gene>
<dbReference type="InterPro" id="IPR011701">
    <property type="entry name" value="MFS"/>
</dbReference>
<reference evidence="4" key="1">
    <citation type="submission" date="2015-11" db="EMBL/GenBank/DDBJ databases">
        <authorList>
            <person name="Varghese N."/>
        </authorList>
    </citation>
    <scope>NUCLEOTIDE SEQUENCE [LARGE SCALE GENOMIC DNA]</scope>
    <source>
        <strain evidence="4">DSM 45899</strain>
    </source>
</reference>